<organism evidence="1 2">
    <name type="scientific">Mycoemilia scoparia</name>
    <dbReference type="NCBI Taxonomy" id="417184"/>
    <lineage>
        <taxon>Eukaryota</taxon>
        <taxon>Fungi</taxon>
        <taxon>Fungi incertae sedis</taxon>
        <taxon>Zoopagomycota</taxon>
        <taxon>Kickxellomycotina</taxon>
        <taxon>Kickxellomycetes</taxon>
        <taxon>Kickxellales</taxon>
        <taxon>Kickxellaceae</taxon>
        <taxon>Mycoemilia</taxon>
    </lineage>
</organism>
<sequence>MSMLLRDLRYIPELKQVHDQINNLRHEIRYLKYEKRKAELELRNNQKVEYESEDFDYEGKIDNLNRIVEFCDHKIYSYHKEISQLKKRRLQLMRYVQ</sequence>
<evidence type="ECO:0000313" key="2">
    <source>
        <dbReference type="Proteomes" id="UP001150538"/>
    </source>
</evidence>
<proteinExistence type="predicted"/>
<dbReference type="AlphaFoldDB" id="A0A9W8DND5"/>
<keyword evidence="2" id="KW-1185">Reference proteome</keyword>
<protein>
    <submittedName>
        <fullName evidence="1">Uncharacterized protein</fullName>
    </submittedName>
</protein>
<reference evidence="1" key="1">
    <citation type="submission" date="2022-07" db="EMBL/GenBank/DDBJ databases">
        <title>Phylogenomic reconstructions and comparative analyses of Kickxellomycotina fungi.</title>
        <authorList>
            <person name="Reynolds N.K."/>
            <person name="Stajich J.E."/>
            <person name="Barry K."/>
            <person name="Grigoriev I.V."/>
            <person name="Crous P."/>
            <person name="Smith M.E."/>
        </authorList>
    </citation>
    <scope>NUCLEOTIDE SEQUENCE</scope>
    <source>
        <strain evidence="1">NBRC 100468</strain>
    </source>
</reference>
<dbReference type="EMBL" id="JANBPU010000446">
    <property type="protein sequence ID" value="KAJ1911461.1"/>
    <property type="molecule type" value="Genomic_DNA"/>
</dbReference>
<dbReference type="Proteomes" id="UP001150538">
    <property type="component" value="Unassembled WGS sequence"/>
</dbReference>
<comment type="caution">
    <text evidence="1">The sequence shown here is derived from an EMBL/GenBank/DDBJ whole genome shotgun (WGS) entry which is preliminary data.</text>
</comment>
<evidence type="ECO:0000313" key="1">
    <source>
        <dbReference type="EMBL" id="KAJ1911461.1"/>
    </source>
</evidence>
<accession>A0A9W8DND5</accession>
<gene>
    <name evidence="1" type="ORF">H4219_005930</name>
</gene>
<name>A0A9W8DND5_9FUNG</name>